<dbReference type="OrthoDB" id="9771118at2"/>
<reference evidence="3 4" key="1">
    <citation type="submission" date="2018-08" db="EMBL/GenBank/DDBJ databases">
        <title>Genome sequencing of Agrobacterium vitis strain ICMP 10754.</title>
        <authorList>
            <person name="Visnovsky S.B."/>
            <person name="Pitman A.R."/>
        </authorList>
    </citation>
    <scope>NUCLEOTIDE SEQUENCE [LARGE SCALE GENOMIC DNA]</scope>
    <source>
        <strain evidence="3 4">ICMP 10754</strain>
    </source>
</reference>
<evidence type="ECO:0000313" key="3">
    <source>
        <dbReference type="EMBL" id="KAA3527833.1"/>
    </source>
</evidence>
<dbReference type="RefSeq" id="WP_081088866.1">
    <property type="nucleotide sequence ID" value="NZ_JABFNP010000002.1"/>
</dbReference>
<evidence type="ECO:0000256" key="1">
    <source>
        <dbReference type="SAM" id="MobiDB-lite"/>
    </source>
</evidence>
<accession>A0A368NZ46</accession>
<dbReference type="EMBL" id="QUSG01000005">
    <property type="protein sequence ID" value="KAA3527833.1"/>
    <property type="molecule type" value="Genomic_DNA"/>
</dbReference>
<feature type="domain" description="ImpA N-terminal" evidence="2">
    <location>
        <begin position="11"/>
        <end position="133"/>
    </location>
</feature>
<dbReference type="Proteomes" id="UP000436911">
    <property type="component" value="Unassembled WGS sequence"/>
</dbReference>
<dbReference type="AlphaFoldDB" id="A0A368NZ46"/>
<dbReference type="PANTHER" id="PTHR37951">
    <property type="entry name" value="CYTOPLASMIC PROTEIN-RELATED"/>
    <property type="match status" value="1"/>
</dbReference>
<name>A0A368NZ46_AGRVI</name>
<sequence length="358" mass="38838">MIDNELAAALVENGPCGINIRVDANYREVYYRIKDARNQARTEERSTTPGEVIKVSQSWNLVSNLGLQITSSVSKDLEVLAWLAESRLRLEGFPGLSEVYEATASLIERYSDELHSIDDEDIEEKLAPFAGLNGFGAEGTLIQPLRLSSLLPLGKFGEFTLWDYQLAQRSDETGLRDSLHQAAAEAGIAALSAHLAEVNTCLAAFNSFNALVTQRYGQFAPPASNIRNVLEEIIAAIRSLGGRDDATLPANQNGIPSGEDGQTTQQNAAAGAVQPAARSAEGPEGIASREDAFDLLMNVARYFRRTEPHSPISLSIETLVRRGRMDFSELLTELLPEAQTRNAILIAAGIKPAKESGN</sequence>
<dbReference type="InterPro" id="IPR010657">
    <property type="entry name" value="ImpA_N"/>
</dbReference>
<dbReference type="InterPro" id="IPR017740">
    <property type="entry name" value="TssA-like"/>
</dbReference>
<protein>
    <submittedName>
        <fullName evidence="3">Type VI secretion system protein TssA</fullName>
    </submittedName>
</protein>
<comment type="caution">
    <text evidence="3">The sequence shown here is derived from an EMBL/GenBank/DDBJ whole genome shotgun (WGS) entry which is preliminary data.</text>
</comment>
<dbReference type="NCBIfam" id="TIGR03363">
    <property type="entry name" value="VI_chp_8"/>
    <property type="match status" value="1"/>
</dbReference>
<organism evidence="3 4">
    <name type="scientific">Agrobacterium vitis</name>
    <name type="common">Rhizobium vitis</name>
    <dbReference type="NCBI Taxonomy" id="373"/>
    <lineage>
        <taxon>Bacteria</taxon>
        <taxon>Pseudomonadati</taxon>
        <taxon>Pseudomonadota</taxon>
        <taxon>Alphaproteobacteria</taxon>
        <taxon>Hyphomicrobiales</taxon>
        <taxon>Rhizobiaceae</taxon>
        <taxon>Rhizobium/Agrobacterium group</taxon>
        <taxon>Agrobacterium</taxon>
    </lineage>
</organism>
<evidence type="ECO:0000313" key="4">
    <source>
        <dbReference type="Proteomes" id="UP000436911"/>
    </source>
</evidence>
<feature type="region of interest" description="Disordered" evidence="1">
    <location>
        <begin position="245"/>
        <end position="285"/>
    </location>
</feature>
<proteinExistence type="predicted"/>
<evidence type="ECO:0000259" key="2">
    <source>
        <dbReference type="Pfam" id="PF06812"/>
    </source>
</evidence>
<gene>
    <name evidence="3" type="primary">tssA</name>
    <name evidence="3" type="ORF">DXT89_11185</name>
</gene>
<dbReference type="Pfam" id="PF06812">
    <property type="entry name" value="ImpA_N"/>
    <property type="match status" value="1"/>
</dbReference>
<dbReference type="GeneID" id="60680083"/>
<dbReference type="PANTHER" id="PTHR37951:SF1">
    <property type="entry name" value="TYPE VI SECRETION SYSTEM COMPONENT TSSA1"/>
    <property type="match status" value="1"/>
</dbReference>
<feature type="compositionally biased region" description="Low complexity" evidence="1">
    <location>
        <begin position="261"/>
        <end position="280"/>
    </location>
</feature>